<evidence type="ECO:0000256" key="2">
    <source>
        <dbReference type="SAM" id="SignalP"/>
    </source>
</evidence>
<keyword evidence="1" id="KW-0472">Membrane</keyword>
<dbReference type="Proteomes" id="UP000183365">
    <property type="component" value="Unassembled WGS sequence"/>
</dbReference>
<dbReference type="Pfam" id="PF12768">
    <property type="entry name" value="Rax2"/>
    <property type="match status" value="1"/>
</dbReference>
<dbReference type="GO" id="GO:0000282">
    <property type="term" value="P:cellular bud site selection"/>
    <property type="evidence" value="ECO:0007669"/>
    <property type="project" value="TreeGrafter"/>
</dbReference>
<accession>A0A1L0B649</accession>
<evidence type="ECO:0000259" key="5">
    <source>
        <dbReference type="Pfam" id="PF20843"/>
    </source>
</evidence>
<proteinExistence type="predicted"/>
<feature type="signal peptide" evidence="2">
    <location>
        <begin position="1"/>
        <end position="21"/>
    </location>
</feature>
<reference evidence="7" key="1">
    <citation type="submission" date="2016-11" db="EMBL/GenBank/DDBJ databases">
        <authorList>
            <person name="Guldener U."/>
        </authorList>
    </citation>
    <scope>NUCLEOTIDE SEQUENCE [LARGE SCALE GENOMIC DNA]</scope>
</reference>
<feature type="chain" id="PRO_5012973152" description="Bud site selection protein RAX2" evidence="2">
    <location>
        <begin position="22"/>
        <end position="1272"/>
    </location>
</feature>
<evidence type="ECO:0000256" key="1">
    <source>
        <dbReference type="SAM" id="Phobius"/>
    </source>
</evidence>
<feature type="domain" description="Rax2-like C-terminal" evidence="3">
    <location>
        <begin position="935"/>
        <end position="1173"/>
    </location>
</feature>
<dbReference type="AlphaFoldDB" id="A0A1L0B649"/>
<evidence type="ECO:0000313" key="7">
    <source>
        <dbReference type="Proteomes" id="UP000183365"/>
    </source>
</evidence>
<evidence type="ECO:0000259" key="3">
    <source>
        <dbReference type="Pfam" id="PF12768"/>
    </source>
</evidence>
<name>A0A1L0B649_9ASCO</name>
<feature type="transmembrane region" description="Helical" evidence="1">
    <location>
        <begin position="1204"/>
        <end position="1231"/>
    </location>
</feature>
<keyword evidence="2" id="KW-0732">Signal</keyword>
<evidence type="ECO:0000259" key="4">
    <source>
        <dbReference type="Pfam" id="PF20842"/>
    </source>
</evidence>
<organism evidence="6 7">
    <name type="scientific">Hanseniaspora guilliermondii</name>
    <dbReference type="NCBI Taxonomy" id="56406"/>
    <lineage>
        <taxon>Eukaryota</taxon>
        <taxon>Fungi</taxon>
        <taxon>Dikarya</taxon>
        <taxon>Ascomycota</taxon>
        <taxon>Saccharomycotina</taxon>
        <taxon>Saccharomycetes</taxon>
        <taxon>Saccharomycodales</taxon>
        <taxon>Saccharomycodaceae</taxon>
        <taxon>Hanseniaspora</taxon>
    </lineage>
</organism>
<keyword evidence="1" id="KW-0812">Transmembrane</keyword>
<feature type="domain" description="Rax2-like third" evidence="5">
    <location>
        <begin position="443"/>
        <end position="599"/>
    </location>
</feature>
<dbReference type="PANTHER" id="PTHR31778:SF2">
    <property type="entry name" value="BUD SITE SELECTION PROTEIN RAX2"/>
    <property type="match status" value="1"/>
</dbReference>
<keyword evidence="1" id="KW-1133">Transmembrane helix</keyword>
<dbReference type="OrthoDB" id="2503993at2759"/>
<dbReference type="EMBL" id="FQNF01000092">
    <property type="protein sequence ID" value="SGZ41300.1"/>
    <property type="molecule type" value="Genomic_DNA"/>
</dbReference>
<dbReference type="VEuPathDB" id="FungiDB:HGUI_03500"/>
<dbReference type="PANTHER" id="PTHR31778">
    <property type="entry name" value="BUD SITE SELECTION PROTEIN RAX2"/>
    <property type="match status" value="1"/>
</dbReference>
<evidence type="ECO:0008006" key="8">
    <source>
        <dbReference type="Google" id="ProtNLM"/>
    </source>
</evidence>
<dbReference type="Pfam" id="PF20843">
    <property type="entry name" value="Rax2_3"/>
    <property type="match status" value="1"/>
</dbReference>
<protein>
    <recommendedName>
        <fullName evidence="8">Bud site selection protein RAX2</fullName>
    </recommendedName>
</protein>
<dbReference type="InterPro" id="IPR048266">
    <property type="entry name" value="Rax2-like_second"/>
</dbReference>
<feature type="domain" description="Rax2-like second" evidence="4">
    <location>
        <begin position="279"/>
        <end position="425"/>
    </location>
</feature>
<dbReference type="InterPro" id="IPR048265">
    <property type="entry name" value="Rax2-like_third"/>
</dbReference>
<dbReference type="GO" id="GO:0005935">
    <property type="term" value="C:cellular bud neck"/>
    <property type="evidence" value="ECO:0007669"/>
    <property type="project" value="TreeGrafter"/>
</dbReference>
<dbReference type="GO" id="GO:1902929">
    <property type="term" value="C:plasma membrane of growing cell tip"/>
    <property type="evidence" value="ECO:0007669"/>
    <property type="project" value="TreeGrafter"/>
</dbReference>
<dbReference type="Pfam" id="PF20842">
    <property type="entry name" value="Rax2_2"/>
    <property type="match status" value="1"/>
</dbReference>
<dbReference type="GO" id="GO:0005621">
    <property type="term" value="C:cellular bud scar"/>
    <property type="evidence" value="ECO:0007669"/>
    <property type="project" value="TreeGrafter"/>
</dbReference>
<dbReference type="InterPro" id="IPR024982">
    <property type="entry name" value="Rax2-like_C"/>
</dbReference>
<keyword evidence="7" id="KW-1185">Reference proteome</keyword>
<evidence type="ECO:0000313" key="6">
    <source>
        <dbReference type="EMBL" id="SGZ41300.1"/>
    </source>
</evidence>
<sequence length="1272" mass="142658">MITLKNIIALFIALYSKHVLAQTFDDTLLNSLQNTFKADTLSYNKLDLSAFKNSQIEILSGSSTNQSNSNVTLIKYLGEQNFTTYNDKGNHLIYYNYNDNSYLANSTVTKYIDLLSDQNADISHITSLKPYDSNCFVMTGTGSLNGKDLSRQVLLNLTDLTYTELFDSSISNVNDVQILKDTLYIGGNFTYNGHHAIISYNFSKNSIEPLPFGGFGEDSLVNTISKLDNDTILFAGKFDTLDEPKYLNKTVYYHYQNITVTNETVTSNQSISTNSTDQVQQLIPLNFALWNNNSDSTFKSLDNFMCPESGDKTANWIGSNSGANFKVDFLNNITPSKIRVFMTDTTNGVSQFRLMLLNGGYLNMTYYDPFESELKSCDNMCPLYNNITSSGTYYLNDNITSISFDKNFQDFYFSPNIPMDGLQFQNVEGDSLVGIQLMQSGFYVYANNTLNNPGCSYINMHSQSTLTGSGWVSGVSGSTSYMQVSVESNSERSSASVTYLPQINVIGEYTLNIYTPGCLQDNSCSARGIVNVTLTFEDENGEIKSQSQMIYQDNNEDKYDTIYSGYLYSKPSVEVRYYQPIVIGNTDSLIMVADRLGVTPYNIPNPVNYIEKNTTTNHTTNTTITKHTSVQLPIKGLFEYSVSNFTDGSLNSSMVVGNTSLNYYPQENFVSNGIRNFSLFGSFYNHTLILASANFDGIVLLTLNDSNNIVYENNLGTGGNCTNVLTLSNGIQLLIGNFELNGQKLSTLYYDQEDGTFASLGSQLPETLPSSNFNALYENYGSFIFSFDNSAYFNWTSKQRFENSSDFNLILKSSGFNDNGDTVFFGSIFNSKYTPYVEGSSYAIDENMELTALSLPNDKTSSNVNGFEYYQGIYINESYTGYAINTGNSNSMIFVPENSTYGTPQLAPFSFNDELENLLYDSNNGLLSFTAGNHLYFYNLTQIETIADVTMPSNATNYDVNSMLYFEKDNSMLFCGGMYFNKNGRECNGTCLYGISKGAWYPLEFESEKNTIEGNVTKCLLEDEDLLYVSGNFSYAKKDYNFLSVNMSTGKIVKKFDFDFEIGTVLDFNVDTSLGAVYIKTENHPEVIYYQNYVNESKWLNVTYTENIQSYAILESASSKRDLADNLNVLALGETGKGSVYNNGEWKPYFQLSNADLAGDSENMFFENKDSSNNKVSLTQTPLSDLLRRLEHHQKKHGVVKTGYVVLFGLALSTITISTIALACSVVFYYVHMKKQDRLNESNYKLDKMFEDNLETKMIRNVPPEELMKDLS</sequence>
<gene>
    <name evidence="6" type="ORF">HGUI_03500</name>
</gene>